<proteinExistence type="inferred from homology"/>
<keyword evidence="3" id="KW-0812">Transmembrane</keyword>
<keyword evidence="12" id="KW-1185">Reference proteome</keyword>
<organism evidence="12 13">
    <name type="scientific">Gekko japonicus</name>
    <name type="common">Schlegel's Japanese gecko</name>
    <dbReference type="NCBI Taxonomy" id="146911"/>
    <lineage>
        <taxon>Eukaryota</taxon>
        <taxon>Metazoa</taxon>
        <taxon>Chordata</taxon>
        <taxon>Craniata</taxon>
        <taxon>Vertebrata</taxon>
        <taxon>Euteleostomi</taxon>
        <taxon>Lepidosauria</taxon>
        <taxon>Squamata</taxon>
        <taxon>Bifurcata</taxon>
        <taxon>Gekkota</taxon>
        <taxon>Gekkonidae</taxon>
        <taxon>Gekkoninae</taxon>
        <taxon>Gekko</taxon>
    </lineage>
</organism>
<dbReference type="InterPro" id="IPR013783">
    <property type="entry name" value="Ig-like_fold"/>
</dbReference>
<reference evidence="13" key="1">
    <citation type="submission" date="2025-08" db="UniProtKB">
        <authorList>
            <consortium name="RefSeq"/>
        </authorList>
    </citation>
    <scope>IDENTIFICATION</scope>
</reference>
<name>A0ABM1JXJ4_GEKJA</name>
<evidence type="ECO:0000313" key="13">
    <source>
        <dbReference type="RefSeq" id="XP_015266181.1"/>
    </source>
</evidence>
<accession>A0ABM1JXJ4</accession>
<evidence type="ECO:0000256" key="8">
    <source>
        <dbReference type="ARBA" id="ARBA00023170"/>
    </source>
</evidence>
<dbReference type="SMART" id="SM00060">
    <property type="entry name" value="FN3"/>
    <property type="match status" value="2"/>
</dbReference>
<dbReference type="PANTHER" id="PTHR48423:SF1">
    <property type="entry name" value="INTERLEUKIN-27 RECEPTOR SUBUNIT ALPHA"/>
    <property type="match status" value="1"/>
</dbReference>
<keyword evidence="6" id="KW-1133">Transmembrane helix</keyword>
<evidence type="ECO:0000313" key="12">
    <source>
        <dbReference type="Proteomes" id="UP000694871"/>
    </source>
</evidence>
<evidence type="ECO:0000256" key="9">
    <source>
        <dbReference type="ARBA" id="ARBA00023180"/>
    </source>
</evidence>
<evidence type="ECO:0000259" key="11">
    <source>
        <dbReference type="PROSITE" id="PS50853"/>
    </source>
</evidence>
<dbReference type="Gene3D" id="2.60.40.10">
    <property type="entry name" value="Immunoglobulins"/>
    <property type="match status" value="3"/>
</dbReference>
<dbReference type="GeneID" id="107109986"/>
<dbReference type="Pfam" id="PF00041">
    <property type="entry name" value="fn3"/>
    <property type="match status" value="1"/>
</dbReference>
<dbReference type="CDD" id="cd00063">
    <property type="entry name" value="FN3"/>
    <property type="match status" value="2"/>
</dbReference>
<dbReference type="RefSeq" id="XP_015266181.1">
    <property type="nucleotide sequence ID" value="XM_015410695.1"/>
</dbReference>
<evidence type="ECO:0000256" key="5">
    <source>
        <dbReference type="ARBA" id="ARBA00022737"/>
    </source>
</evidence>
<keyword evidence="8" id="KW-0675">Receptor</keyword>
<sequence length="375" mass="42156">MQEAPGTMKRRWKAIWLLVLALKAFGLKEGDPVVSVGLRCLCLLPSWVMNCSWSAPDVNATYVLVYRSLRLHPDEIRNATGRPGQNWIAVARSNLTLGDDYSAWLEVLHAPGVEASEKLNFSLDDIGKPPAPELDPVAVSSSGAMVRWKNPSWSEELTHHSVVCQLRYKASKDAVWTQLEVDHVSQEGHELEDLEPFTWYEVEARCVLEDGQGFWSEWSSPQTFRTPEAAPLGQVDVWREVHHSENSGRTCHLLWKALDREAARGDILNYTVVFWDRHLPGPREVRVRTAQSLGLSVTWTFSPSPGGVQPEQFVVEWREEISGELLGWIPQPVESRSTLLRGGFRPKEPYLVSVYAAYAQGSSSSVPVRAYVQEG</sequence>
<evidence type="ECO:0000256" key="7">
    <source>
        <dbReference type="ARBA" id="ARBA00023136"/>
    </source>
</evidence>
<comment type="similarity">
    <text evidence="2">Belongs to the type I cytokine receptor family. Type 2 subfamily.</text>
</comment>
<dbReference type="InterPro" id="IPR003961">
    <property type="entry name" value="FN3_dom"/>
</dbReference>
<dbReference type="InterPro" id="IPR036116">
    <property type="entry name" value="FN3_sf"/>
</dbReference>
<evidence type="ECO:0000256" key="1">
    <source>
        <dbReference type="ARBA" id="ARBA00004479"/>
    </source>
</evidence>
<evidence type="ECO:0000256" key="2">
    <source>
        <dbReference type="ARBA" id="ARBA00008921"/>
    </source>
</evidence>
<dbReference type="Proteomes" id="UP000694871">
    <property type="component" value="Unplaced"/>
</dbReference>
<dbReference type="PANTHER" id="PTHR48423">
    <property type="entry name" value="INTERLEUKIN-27 RECEPTOR SUBUNIT ALPHA"/>
    <property type="match status" value="1"/>
</dbReference>
<dbReference type="SUPFAM" id="SSF49265">
    <property type="entry name" value="Fibronectin type III"/>
    <property type="match status" value="3"/>
</dbReference>
<gene>
    <name evidence="13" type="primary">LOC107109986</name>
</gene>
<keyword evidence="9" id="KW-0325">Glycoprotein</keyword>
<keyword evidence="7" id="KW-0472">Membrane</keyword>
<evidence type="ECO:0000256" key="10">
    <source>
        <dbReference type="SAM" id="SignalP"/>
    </source>
</evidence>
<comment type="subcellular location">
    <subcellularLocation>
        <location evidence="1">Membrane</location>
        <topology evidence="1">Single-pass type I membrane protein</topology>
    </subcellularLocation>
</comment>
<protein>
    <submittedName>
        <fullName evidence="13">Interleukin-27 receptor subunit alpha-like</fullName>
    </submittedName>
</protein>
<evidence type="ECO:0000256" key="3">
    <source>
        <dbReference type="ARBA" id="ARBA00022692"/>
    </source>
</evidence>
<dbReference type="InterPro" id="IPR052672">
    <property type="entry name" value="Type1_Cytokine_Rcpt_Type2"/>
</dbReference>
<feature type="signal peptide" evidence="10">
    <location>
        <begin position="1"/>
        <end position="30"/>
    </location>
</feature>
<feature type="domain" description="Fibronectin type-III" evidence="11">
    <location>
        <begin position="281"/>
        <end position="375"/>
    </location>
</feature>
<evidence type="ECO:0000256" key="6">
    <source>
        <dbReference type="ARBA" id="ARBA00022989"/>
    </source>
</evidence>
<feature type="non-terminal residue" evidence="13">
    <location>
        <position position="375"/>
    </location>
</feature>
<feature type="domain" description="Fibronectin type-III" evidence="11">
    <location>
        <begin position="129"/>
        <end position="229"/>
    </location>
</feature>
<dbReference type="PROSITE" id="PS50853">
    <property type="entry name" value="FN3"/>
    <property type="match status" value="2"/>
</dbReference>
<keyword evidence="5" id="KW-0677">Repeat</keyword>
<keyword evidence="4 10" id="KW-0732">Signal</keyword>
<feature type="chain" id="PRO_5046686520" evidence="10">
    <location>
        <begin position="31"/>
        <end position="375"/>
    </location>
</feature>
<evidence type="ECO:0000256" key="4">
    <source>
        <dbReference type="ARBA" id="ARBA00022729"/>
    </source>
</evidence>